<dbReference type="EMBL" id="CAXLJM020000053">
    <property type="protein sequence ID" value="CAL8116615.1"/>
    <property type="molecule type" value="Genomic_DNA"/>
</dbReference>
<dbReference type="InterPro" id="IPR045573">
    <property type="entry name" value="Fut8_N_cat"/>
</dbReference>
<comment type="similarity">
    <text evidence="3">Belongs to the glycosyltransferase 23 family.</text>
</comment>
<evidence type="ECO:0000313" key="7">
    <source>
        <dbReference type="Proteomes" id="UP001642540"/>
    </source>
</evidence>
<evidence type="ECO:0000256" key="4">
    <source>
        <dbReference type="SAM" id="Phobius"/>
    </source>
</evidence>
<dbReference type="Pfam" id="PF19745">
    <property type="entry name" value="FUT8_N_cat"/>
    <property type="match status" value="1"/>
</dbReference>
<comment type="caution">
    <text evidence="6">The sequence shown here is derived from an EMBL/GenBank/DDBJ whole genome shotgun (WGS) entry which is preliminary data.</text>
</comment>
<keyword evidence="2 3" id="KW-0808">Transferase</keyword>
<keyword evidence="4" id="KW-1133">Transmembrane helix</keyword>
<dbReference type="CDD" id="cd11300">
    <property type="entry name" value="Fut8_like"/>
    <property type="match status" value="1"/>
</dbReference>
<keyword evidence="7" id="KW-1185">Reference proteome</keyword>
<keyword evidence="1 3" id="KW-0328">Glycosyltransferase</keyword>
<accession>A0ABP1R0T0</accession>
<evidence type="ECO:0000256" key="2">
    <source>
        <dbReference type="ARBA" id="ARBA00022679"/>
    </source>
</evidence>
<keyword evidence="4" id="KW-0472">Membrane</keyword>
<reference evidence="6 7" key="1">
    <citation type="submission" date="2024-08" db="EMBL/GenBank/DDBJ databases">
        <authorList>
            <person name="Cucini C."/>
            <person name="Frati F."/>
        </authorList>
    </citation>
    <scope>NUCLEOTIDE SEQUENCE [LARGE SCALE GENOMIC DNA]</scope>
</reference>
<evidence type="ECO:0000256" key="1">
    <source>
        <dbReference type="ARBA" id="ARBA00022676"/>
    </source>
</evidence>
<feature type="region of interest" description="Important for donor substrate binding" evidence="3">
    <location>
        <begin position="328"/>
        <end position="329"/>
    </location>
</feature>
<dbReference type="PANTHER" id="PTHR13132:SF29">
    <property type="entry name" value="ALPHA-(1,6)-FUCOSYLTRANSFERASE"/>
    <property type="match status" value="1"/>
</dbReference>
<dbReference type="PANTHER" id="PTHR13132">
    <property type="entry name" value="ALPHA- 1,6 -FUCOSYLTRANSFERASE"/>
    <property type="match status" value="1"/>
</dbReference>
<dbReference type="PROSITE" id="PS51659">
    <property type="entry name" value="GT23"/>
    <property type="match status" value="1"/>
</dbReference>
<feature type="transmembrane region" description="Helical" evidence="4">
    <location>
        <begin position="7"/>
        <end position="29"/>
    </location>
</feature>
<name>A0ABP1R0T0_9HEXA</name>
<evidence type="ECO:0000313" key="6">
    <source>
        <dbReference type="EMBL" id="CAL8116615.1"/>
    </source>
</evidence>
<dbReference type="Gene3D" id="3.40.50.11350">
    <property type="match status" value="1"/>
</dbReference>
<organism evidence="6 7">
    <name type="scientific">Orchesella dallaii</name>
    <dbReference type="NCBI Taxonomy" id="48710"/>
    <lineage>
        <taxon>Eukaryota</taxon>
        <taxon>Metazoa</taxon>
        <taxon>Ecdysozoa</taxon>
        <taxon>Arthropoda</taxon>
        <taxon>Hexapoda</taxon>
        <taxon>Collembola</taxon>
        <taxon>Entomobryomorpha</taxon>
        <taxon>Entomobryoidea</taxon>
        <taxon>Orchesellidae</taxon>
        <taxon>Orchesellinae</taxon>
        <taxon>Orchesella</taxon>
    </lineage>
</organism>
<sequence>MMSRARFFFIIKVSCVLVILCCVILQVPLNLITTREWNPELPHSSVILSEKEKLYEISNPPIELAEMKLYIGLKSSGGDVEVDNFQKRRIDLEDNLNTLSRIVKEYAVSQGFNSSVQNSSEVLQTPELINRERAELADLVQGRIKALQNPDDCAKAKKLVCTVDKKCGFGCIVHHVAYCLITGYHTNRTLILNLKLVYDGQSWNETFLPLSSTCLDGSGDSYGVWGGGGNNVSAQVVSVGTFQAMQKFKKAPWAALHPTTIPKEFLSRLRNISNDPLIWWVGQFVTYAMRLTPEMEKIVENERAKMRKGITPRNSSKSSIIPIGLHVRRTDKLIREAASYPLKAYLSHVTRYLKAREKIERKSITGRIFLASDEPEVIKEARNLEKRTKRWKIQANETIALAAEAKKRLSNGILGILIDVMLLADCEFVVCTFSSNVCRLVAELKEAEKDLGEEIVSVDDPYNCIFMRRG</sequence>
<evidence type="ECO:0000259" key="5">
    <source>
        <dbReference type="PROSITE" id="PS51659"/>
    </source>
</evidence>
<protein>
    <recommendedName>
        <fullName evidence="5">GT23 domain-containing protein</fullName>
    </recommendedName>
</protein>
<gene>
    <name evidence="6" type="ORF">ODALV1_LOCUS17353</name>
</gene>
<evidence type="ECO:0000256" key="3">
    <source>
        <dbReference type="PROSITE-ProRule" id="PRU00992"/>
    </source>
</evidence>
<feature type="domain" description="GT23" evidence="5">
    <location>
        <begin position="155"/>
        <end position="461"/>
    </location>
</feature>
<dbReference type="Proteomes" id="UP001642540">
    <property type="component" value="Unassembled WGS sequence"/>
</dbReference>
<proteinExistence type="inferred from homology"/>
<dbReference type="InterPro" id="IPR027350">
    <property type="entry name" value="GT23_dom"/>
</dbReference>
<keyword evidence="4" id="KW-0812">Transmembrane</keyword>